<dbReference type="Pfam" id="PF04480">
    <property type="entry name" value="DUF559"/>
    <property type="match status" value="1"/>
</dbReference>
<dbReference type="InterPro" id="IPR007569">
    <property type="entry name" value="DUF559"/>
</dbReference>
<comment type="caution">
    <text evidence="2">The sequence shown here is derived from an EMBL/GenBank/DDBJ whole genome shotgun (WGS) entry which is preliminary data.</text>
</comment>
<dbReference type="Gene3D" id="3.40.960.10">
    <property type="entry name" value="VSR Endonuclease"/>
    <property type="match status" value="1"/>
</dbReference>
<dbReference type="InterPro" id="IPR011335">
    <property type="entry name" value="Restrct_endonuc-II-like"/>
</dbReference>
<evidence type="ECO:0000313" key="2">
    <source>
        <dbReference type="EMBL" id="MDF8331800.1"/>
    </source>
</evidence>
<sequence>MRNHSESALRSARRLRREMSLPEVLLWRSLRDRPMDVKFRRQHPLGDYVVDFFCSAARLIVEIDGIAHDMGQRPLSDHRRDRALMDAGFRVVRIPAADVLRNADEVADSLVRLCLASPPPSGAAHLPPPPMGEDL</sequence>
<protein>
    <submittedName>
        <fullName evidence="2">Endonuclease domain-containing protein</fullName>
    </submittedName>
</protein>
<accession>A0ABT6CFC7</accession>
<evidence type="ECO:0000313" key="3">
    <source>
        <dbReference type="Proteomes" id="UP001222770"/>
    </source>
</evidence>
<reference evidence="2 3" key="1">
    <citation type="submission" date="2023-03" db="EMBL/GenBank/DDBJ databases">
        <title>Novosphingobium cyanobacteriorum sp. nov., isolated from a eutrophic reservoir during the Microcystis bloom period.</title>
        <authorList>
            <person name="Kang M."/>
            <person name="Le V."/>
            <person name="Ko S.-R."/>
            <person name="Lee S.-A."/>
            <person name="Ahn C.-Y."/>
        </authorList>
    </citation>
    <scope>NUCLEOTIDE SEQUENCE [LARGE SCALE GENOMIC DNA]</scope>
    <source>
        <strain evidence="2 3">HBC54</strain>
    </source>
</reference>
<organism evidence="2 3">
    <name type="scientific">Novosphingobium cyanobacteriorum</name>
    <dbReference type="NCBI Taxonomy" id="3024215"/>
    <lineage>
        <taxon>Bacteria</taxon>
        <taxon>Pseudomonadati</taxon>
        <taxon>Pseudomonadota</taxon>
        <taxon>Alphaproteobacteria</taxon>
        <taxon>Sphingomonadales</taxon>
        <taxon>Sphingomonadaceae</taxon>
        <taxon>Novosphingobium</taxon>
    </lineage>
</organism>
<name>A0ABT6CFC7_9SPHN</name>
<dbReference type="RefSeq" id="WP_277275076.1">
    <property type="nucleotide sequence ID" value="NZ_JAROCY010000001.1"/>
</dbReference>
<dbReference type="PANTHER" id="PTHR38590">
    <property type="entry name" value="BLL0828 PROTEIN"/>
    <property type="match status" value="1"/>
</dbReference>
<dbReference type="Proteomes" id="UP001222770">
    <property type="component" value="Unassembled WGS sequence"/>
</dbReference>
<dbReference type="PANTHER" id="PTHR38590:SF1">
    <property type="entry name" value="BLL0828 PROTEIN"/>
    <property type="match status" value="1"/>
</dbReference>
<dbReference type="CDD" id="cd01038">
    <property type="entry name" value="Endonuclease_DUF559"/>
    <property type="match status" value="1"/>
</dbReference>
<feature type="domain" description="DUF559" evidence="1">
    <location>
        <begin position="10"/>
        <end position="112"/>
    </location>
</feature>
<keyword evidence="2" id="KW-0540">Nuclease</keyword>
<keyword evidence="3" id="KW-1185">Reference proteome</keyword>
<dbReference type="GO" id="GO:0004519">
    <property type="term" value="F:endonuclease activity"/>
    <property type="evidence" value="ECO:0007669"/>
    <property type="project" value="UniProtKB-KW"/>
</dbReference>
<dbReference type="InterPro" id="IPR047216">
    <property type="entry name" value="Endonuclease_DUF559_bact"/>
</dbReference>
<dbReference type="EMBL" id="JAROCY010000001">
    <property type="protein sequence ID" value="MDF8331800.1"/>
    <property type="molecule type" value="Genomic_DNA"/>
</dbReference>
<keyword evidence="2" id="KW-0378">Hydrolase</keyword>
<gene>
    <name evidence="2" type="ORF">POM99_01170</name>
</gene>
<proteinExistence type="predicted"/>
<evidence type="ECO:0000259" key="1">
    <source>
        <dbReference type="Pfam" id="PF04480"/>
    </source>
</evidence>
<dbReference type="SUPFAM" id="SSF52980">
    <property type="entry name" value="Restriction endonuclease-like"/>
    <property type="match status" value="1"/>
</dbReference>
<keyword evidence="2" id="KW-0255">Endonuclease</keyword>